<keyword evidence="4 10" id="KW-0285">Flavoprotein</keyword>
<reference evidence="12 13" key="3">
    <citation type="submission" date="2016-11" db="EMBL/GenBank/DDBJ databases">
        <title>The genome of Nicotiana attenuata.</title>
        <authorList>
            <person name="Xu S."/>
            <person name="Brockmoeller T."/>
            <person name="Gaquerel E."/>
            <person name="Navarro A."/>
            <person name="Kuhl H."/>
            <person name="Gase K."/>
            <person name="Ling Z."/>
            <person name="Zhou W."/>
            <person name="Kreitzer C."/>
            <person name="Stanke M."/>
            <person name="Tang H."/>
            <person name="Lyons E."/>
            <person name="Pandey P."/>
            <person name="Pandey S.P."/>
            <person name="Timmermann B."/>
            <person name="Baldwin I.T."/>
        </authorList>
    </citation>
    <scope>NUCLEOTIDE SEQUENCE [LARGE SCALE GENOMIC DNA]</scope>
    <source>
        <strain evidence="13">cv. UT</strain>
        <strain evidence="12">UT</strain>
        <tissue evidence="12">Leaves</tissue>
    </source>
</reference>
<dbReference type="GO" id="GO:0050661">
    <property type="term" value="F:NADP binding"/>
    <property type="evidence" value="ECO:0007669"/>
    <property type="project" value="InterPro"/>
</dbReference>
<dbReference type="Gramene" id="OIT01362">
    <property type="protein sequence ID" value="OIT01362"/>
    <property type="gene ID" value="A4A49_26151"/>
</dbReference>
<comment type="pathway">
    <text evidence="2">Plant hormone metabolism; auxin biosynthesis.</text>
</comment>
<dbReference type="PROSITE" id="PS51257">
    <property type="entry name" value="PROKAR_LIPOPROTEIN"/>
    <property type="match status" value="1"/>
</dbReference>
<dbReference type="KEGG" id="nau:109230612"/>
<dbReference type="PANTHER" id="PTHR43539:SF9">
    <property type="entry name" value="INDOLE-3-PYRUVATE MONOOXYGENASE YUCCA11-RELATED"/>
    <property type="match status" value="1"/>
</dbReference>
<proteinExistence type="inferred from homology"/>
<keyword evidence="8" id="KW-0073">Auxin biosynthesis</keyword>
<evidence type="ECO:0000256" key="7">
    <source>
        <dbReference type="ARBA" id="ARBA00023002"/>
    </source>
</evidence>
<evidence type="ECO:0000256" key="1">
    <source>
        <dbReference type="ARBA" id="ARBA00001974"/>
    </source>
</evidence>
<evidence type="ECO:0000256" key="2">
    <source>
        <dbReference type="ARBA" id="ARBA00004814"/>
    </source>
</evidence>
<dbReference type="PRINTS" id="PR00469">
    <property type="entry name" value="PNDRDTASEII"/>
</dbReference>
<dbReference type="EC" id="1.-.-.-" evidence="10"/>
<dbReference type="InterPro" id="IPR050982">
    <property type="entry name" value="Auxin_biosynth/cation_transpt"/>
</dbReference>
<comment type="cofactor">
    <cofactor evidence="1 10">
        <name>FAD</name>
        <dbReference type="ChEBI" id="CHEBI:57692"/>
    </cofactor>
</comment>
<protein>
    <recommendedName>
        <fullName evidence="10">Flavin-containing monooxygenase</fullName>
        <ecNumber evidence="10">1.-.-.-</ecNumber>
    </recommendedName>
</protein>
<evidence type="ECO:0000256" key="9">
    <source>
        <dbReference type="ARBA" id="ARBA00047707"/>
    </source>
</evidence>
<dbReference type="GO" id="GO:0009851">
    <property type="term" value="P:auxin biosynthetic process"/>
    <property type="evidence" value="ECO:0007669"/>
    <property type="project" value="UniProtKB-KW"/>
</dbReference>
<evidence type="ECO:0000256" key="3">
    <source>
        <dbReference type="ARBA" id="ARBA00009183"/>
    </source>
</evidence>
<keyword evidence="12" id="KW-0670">Pyruvate</keyword>
<evidence type="ECO:0000256" key="8">
    <source>
        <dbReference type="ARBA" id="ARBA00023070"/>
    </source>
</evidence>
<gene>
    <name evidence="12" type="primary">YUC11</name>
    <name evidence="12" type="ORF">A4A49_26151</name>
</gene>
<dbReference type="Gene3D" id="3.50.50.60">
    <property type="entry name" value="FAD/NAD(P)-binding domain"/>
    <property type="match status" value="1"/>
</dbReference>
<dbReference type="STRING" id="49451.A0A1J6I9Y3"/>
<sequence>MKQETVVLIVGAGPAGIATCACLNLKNIPNLVLEKDDCCASLWRKRSYDRLKLHLANQFCELPYMSFPPNSPTFVSKIGFLEYLDSYITNFSVNPLYQRAVESAFFNYVDNKWHVKAMNVEKNIIENYVARFLVVATGENGEGFIPKIEGLDGFDGTIMHSSEYGNGKNFEGKDVLVVGCGNSGMEIAYDLSNWGAQTSIIVRSPVHILTKEIVQMGMNLLKYIPCNIVDKTMMILSRLIYGDLSVYGLHRPNKGPFYLKKATGRSPVIDVGTVDQIKTGKIKVLPSIKKIKGNYVEFADSMMEQFDAMVFATGYKSTVTKWLKDDGVLFNENGMPKKRSPYHWKGEKSIYCAGFANAGLFGISSDAKNIAEDINTILIQIGGGADDASLNI</sequence>
<dbReference type="EMBL" id="KX768744">
    <property type="protein sequence ID" value="AQQ16743.1"/>
    <property type="molecule type" value="Genomic_DNA"/>
</dbReference>
<keyword evidence="10 12" id="KW-0503">Monooxygenase</keyword>
<evidence type="ECO:0000256" key="4">
    <source>
        <dbReference type="ARBA" id="ARBA00022630"/>
    </source>
</evidence>
<comment type="catalytic activity">
    <reaction evidence="9">
        <text>indole-3-pyruvate + NADPH + O2 + H(+) = (indol-3-yl)acetate + CO2 + NADP(+) + H2O</text>
        <dbReference type="Rhea" id="RHEA:34331"/>
        <dbReference type="ChEBI" id="CHEBI:15377"/>
        <dbReference type="ChEBI" id="CHEBI:15378"/>
        <dbReference type="ChEBI" id="CHEBI:15379"/>
        <dbReference type="ChEBI" id="CHEBI:16526"/>
        <dbReference type="ChEBI" id="CHEBI:17640"/>
        <dbReference type="ChEBI" id="CHEBI:30854"/>
        <dbReference type="ChEBI" id="CHEBI:57783"/>
        <dbReference type="ChEBI" id="CHEBI:58349"/>
        <dbReference type="EC" id="1.14.13.168"/>
    </reaction>
</comment>
<dbReference type="PANTHER" id="PTHR43539">
    <property type="entry name" value="FLAVIN-BINDING MONOOXYGENASE-LIKE PROTEIN (AFU_ORTHOLOGUE AFUA_4G09220)"/>
    <property type="match status" value="1"/>
</dbReference>
<evidence type="ECO:0000313" key="11">
    <source>
        <dbReference type="EMBL" id="AQQ16743.1"/>
    </source>
</evidence>
<dbReference type="SMR" id="A0A1J6I9Y3"/>
<evidence type="ECO:0000256" key="5">
    <source>
        <dbReference type="ARBA" id="ARBA00022827"/>
    </source>
</evidence>
<dbReference type="Proteomes" id="UP000187609">
    <property type="component" value="Unassembled WGS sequence"/>
</dbReference>
<dbReference type="OMA" id="EHFNICP"/>
<dbReference type="OrthoDB" id="1291882at2759"/>
<reference evidence="11" key="2">
    <citation type="submission" date="2016-08" db="EMBL/GenBank/DDBJ databases">
        <authorList>
            <person name="Seilhamer J.J."/>
        </authorList>
    </citation>
    <scope>NUCLEOTIDE SEQUENCE</scope>
</reference>
<dbReference type="EMBL" id="MJEQ01037189">
    <property type="protein sequence ID" value="OIT01362.1"/>
    <property type="molecule type" value="Genomic_DNA"/>
</dbReference>
<keyword evidence="6" id="KW-0521">NADP</keyword>
<reference evidence="11" key="1">
    <citation type="journal article" date="2016" name="Plant Physiol.">
        <title>Auxin Is Rapidly Induced by Herbivore Attack and Regulates a Subset of Systemic, Jasmonate-Dependent Defenses.</title>
        <authorList>
            <person name="Machado R.A."/>
            <person name="Robert C.A."/>
            <person name="Arce C.C."/>
            <person name="Ferrieri A.P."/>
            <person name="Xu S."/>
            <person name="Jimenez-Aleman G.H."/>
            <person name="Baldwin I.T."/>
            <person name="Erb M."/>
        </authorList>
    </citation>
    <scope>NUCLEOTIDE SEQUENCE</scope>
</reference>
<dbReference type="Pfam" id="PF00743">
    <property type="entry name" value="FMO-like"/>
    <property type="match status" value="1"/>
</dbReference>
<name>A0A1J6I9Y3_NICAT</name>
<dbReference type="AlphaFoldDB" id="A0A1J6I9Y3"/>
<dbReference type="InterPro" id="IPR020946">
    <property type="entry name" value="Flavin_mOase-like"/>
</dbReference>
<evidence type="ECO:0000256" key="10">
    <source>
        <dbReference type="RuleBase" id="RU361177"/>
    </source>
</evidence>
<dbReference type="GeneID" id="109230612"/>
<accession>A0A1J6I9Y3</accession>
<organism evidence="12 13">
    <name type="scientific">Nicotiana attenuata</name>
    <name type="common">Coyote tobacco</name>
    <dbReference type="NCBI Taxonomy" id="49451"/>
    <lineage>
        <taxon>Eukaryota</taxon>
        <taxon>Viridiplantae</taxon>
        <taxon>Streptophyta</taxon>
        <taxon>Embryophyta</taxon>
        <taxon>Tracheophyta</taxon>
        <taxon>Spermatophyta</taxon>
        <taxon>Magnoliopsida</taxon>
        <taxon>eudicotyledons</taxon>
        <taxon>Gunneridae</taxon>
        <taxon>Pentapetalae</taxon>
        <taxon>asterids</taxon>
        <taxon>lamiids</taxon>
        <taxon>Solanales</taxon>
        <taxon>Solanaceae</taxon>
        <taxon>Nicotianoideae</taxon>
        <taxon>Nicotianeae</taxon>
        <taxon>Nicotiana</taxon>
    </lineage>
</organism>
<dbReference type="PRINTS" id="PR00368">
    <property type="entry name" value="FADPNR"/>
</dbReference>
<dbReference type="GO" id="GO:0050660">
    <property type="term" value="F:flavin adenine dinucleotide binding"/>
    <property type="evidence" value="ECO:0007669"/>
    <property type="project" value="InterPro"/>
</dbReference>
<keyword evidence="5 10" id="KW-0274">FAD</keyword>
<dbReference type="GO" id="GO:0103075">
    <property type="term" value="F:indole-3-pyruvate monooxygenase activity"/>
    <property type="evidence" value="ECO:0007669"/>
    <property type="project" value="UniProtKB-EC"/>
</dbReference>
<dbReference type="InterPro" id="IPR036188">
    <property type="entry name" value="FAD/NAD-bd_sf"/>
</dbReference>
<dbReference type="SUPFAM" id="SSF51905">
    <property type="entry name" value="FAD/NAD(P)-binding domain"/>
    <property type="match status" value="1"/>
</dbReference>
<evidence type="ECO:0000313" key="13">
    <source>
        <dbReference type="Proteomes" id="UP000187609"/>
    </source>
</evidence>
<dbReference type="GO" id="GO:0004499">
    <property type="term" value="F:N,N-dimethylaniline monooxygenase activity"/>
    <property type="evidence" value="ECO:0007669"/>
    <property type="project" value="InterPro"/>
</dbReference>
<dbReference type="GO" id="GO:0009723">
    <property type="term" value="P:response to ethylene"/>
    <property type="evidence" value="ECO:0007669"/>
    <property type="project" value="EnsemblPlants"/>
</dbReference>
<comment type="similarity">
    <text evidence="3 10">Belongs to the FMO family.</text>
</comment>
<keyword evidence="13" id="KW-1185">Reference proteome</keyword>
<evidence type="ECO:0000256" key="6">
    <source>
        <dbReference type="ARBA" id="ARBA00022857"/>
    </source>
</evidence>
<keyword evidence="7 10" id="KW-0560">Oxidoreductase</keyword>
<evidence type="ECO:0000313" key="12">
    <source>
        <dbReference type="EMBL" id="OIT01362.1"/>
    </source>
</evidence>